<reference evidence="2" key="3">
    <citation type="submission" date="2025-09" db="UniProtKB">
        <authorList>
            <consortium name="Ensembl"/>
        </authorList>
    </citation>
    <scope>IDENTIFICATION</scope>
</reference>
<organism evidence="2 3">
    <name type="scientific">Pygocentrus nattereri</name>
    <name type="common">Red-bellied piranha</name>
    <dbReference type="NCBI Taxonomy" id="42514"/>
    <lineage>
        <taxon>Eukaryota</taxon>
        <taxon>Metazoa</taxon>
        <taxon>Chordata</taxon>
        <taxon>Craniata</taxon>
        <taxon>Vertebrata</taxon>
        <taxon>Euteleostomi</taxon>
        <taxon>Actinopterygii</taxon>
        <taxon>Neopterygii</taxon>
        <taxon>Teleostei</taxon>
        <taxon>Ostariophysi</taxon>
        <taxon>Characiformes</taxon>
        <taxon>Characoidei</taxon>
        <taxon>Pygocentrus</taxon>
    </lineage>
</organism>
<protein>
    <submittedName>
        <fullName evidence="2">Uncharacterized protein</fullName>
    </submittedName>
</protein>
<feature type="region of interest" description="Disordered" evidence="1">
    <location>
        <begin position="84"/>
        <end position="125"/>
    </location>
</feature>
<evidence type="ECO:0000313" key="3">
    <source>
        <dbReference type="Proteomes" id="UP001501920"/>
    </source>
</evidence>
<feature type="compositionally biased region" description="Basic residues" evidence="1">
    <location>
        <begin position="109"/>
        <end position="124"/>
    </location>
</feature>
<accession>A0AAR2KP75</accession>
<name>A0AAR2KP75_PYGNA</name>
<reference evidence="2" key="2">
    <citation type="submission" date="2025-08" db="UniProtKB">
        <authorList>
            <consortium name="Ensembl"/>
        </authorList>
    </citation>
    <scope>IDENTIFICATION</scope>
</reference>
<feature type="compositionally biased region" description="Polar residues" evidence="1">
    <location>
        <begin position="91"/>
        <end position="107"/>
    </location>
</feature>
<sequence>MKRCAFSSRRRPSARQPRRCVERKRRRCDLLWPQVLILKLSRHPCFNKPCFSAAEPSAGTLASAVSTVSTVSFTVMLLLLPGDQRRAAPQKSGSNTTRPSFNASIRGQQRPRRMPKGRVMKGRRRGAEIAERWMFC</sequence>
<proteinExistence type="predicted"/>
<dbReference type="Proteomes" id="UP001501920">
    <property type="component" value="Chromosome 30"/>
</dbReference>
<evidence type="ECO:0000313" key="2">
    <source>
        <dbReference type="Ensembl" id="ENSPNAP00000063911.1"/>
    </source>
</evidence>
<evidence type="ECO:0000256" key="1">
    <source>
        <dbReference type="SAM" id="MobiDB-lite"/>
    </source>
</evidence>
<reference evidence="2 3" key="1">
    <citation type="submission" date="2020-10" db="EMBL/GenBank/DDBJ databases">
        <title>Pygocentrus nattereri (red-bellied piranha) genome, fPygNat1, primary haplotype.</title>
        <authorList>
            <person name="Myers G."/>
            <person name="Meyer A."/>
            <person name="Karagic N."/>
            <person name="Pippel M."/>
            <person name="Winkler S."/>
            <person name="Tracey A."/>
            <person name="Wood J."/>
            <person name="Formenti G."/>
            <person name="Howe K."/>
            <person name="Fedrigo O."/>
            <person name="Jarvis E.D."/>
        </authorList>
    </citation>
    <scope>NUCLEOTIDE SEQUENCE [LARGE SCALE GENOMIC DNA]</scope>
</reference>
<dbReference type="Ensembl" id="ENSPNAT00000067339.1">
    <property type="protein sequence ID" value="ENSPNAP00000063911.1"/>
    <property type="gene ID" value="ENSPNAG00000032601.1"/>
</dbReference>
<dbReference type="AlphaFoldDB" id="A0AAR2KP75"/>
<keyword evidence="3" id="KW-1185">Reference proteome</keyword>